<evidence type="ECO:0000313" key="5">
    <source>
        <dbReference type="Proteomes" id="UP000051682"/>
    </source>
</evidence>
<dbReference type="InterPro" id="IPR029044">
    <property type="entry name" value="Nucleotide-diphossugar_trans"/>
</dbReference>
<dbReference type="GO" id="GO:0016758">
    <property type="term" value="F:hexosyltransferase activity"/>
    <property type="evidence" value="ECO:0007669"/>
    <property type="project" value="UniProtKB-ARBA"/>
</dbReference>
<organism evidence="4 5">
    <name type="scientific">Chryseobacterium aquaticum</name>
    <dbReference type="NCBI Taxonomy" id="452084"/>
    <lineage>
        <taxon>Bacteria</taxon>
        <taxon>Pseudomonadati</taxon>
        <taxon>Bacteroidota</taxon>
        <taxon>Flavobacteriia</taxon>
        <taxon>Flavobacteriales</taxon>
        <taxon>Weeksellaceae</taxon>
        <taxon>Chryseobacterium group</taxon>
        <taxon>Chryseobacterium</taxon>
    </lineage>
</organism>
<evidence type="ECO:0000259" key="3">
    <source>
        <dbReference type="Pfam" id="PF00535"/>
    </source>
</evidence>
<dbReference type="InterPro" id="IPR001173">
    <property type="entry name" value="Glyco_trans_2-like"/>
</dbReference>
<comment type="caution">
    <text evidence="4">The sequence shown here is derived from an EMBL/GenBank/DDBJ whole genome shotgun (WGS) entry which is preliminary data.</text>
</comment>
<name>A0A0Q3LVA6_9FLAO</name>
<keyword evidence="1" id="KW-0328">Glycosyltransferase</keyword>
<dbReference type="Proteomes" id="UP000051682">
    <property type="component" value="Unassembled WGS sequence"/>
</dbReference>
<feature type="domain" description="Glycosyltransferase 2-like" evidence="3">
    <location>
        <begin position="5"/>
        <end position="162"/>
    </location>
</feature>
<keyword evidence="5" id="KW-1185">Reference proteome</keyword>
<gene>
    <name evidence="4" type="ORF">AR438_03535</name>
</gene>
<reference evidence="4 5" key="1">
    <citation type="submission" date="2015-10" db="EMBL/GenBank/DDBJ databases">
        <title>Chryseobacterium aquaticum genome.</title>
        <authorList>
            <person name="Newman J.D."/>
            <person name="Ferguson M.B."/>
            <person name="Miller J.R."/>
        </authorList>
    </citation>
    <scope>NUCLEOTIDE SEQUENCE [LARGE SCALE GENOMIC DNA]</scope>
    <source>
        <strain evidence="4 5">KCTC 12483</strain>
    </source>
</reference>
<evidence type="ECO:0000256" key="1">
    <source>
        <dbReference type="ARBA" id="ARBA00022676"/>
    </source>
</evidence>
<dbReference type="EMBL" id="LLYZ01000002">
    <property type="protein sequence ID" value="KQK27289.1"/>
    <property type="molecule type" value="Genomic_DNA"/>
</dbReference>
<dbReference type="Pfam" id="PF00535">
    <property type="entry name" value="Glycos_transf_2"/>
    <property type="match status" value="1"/>
</dbReference>
<evidence type="ECO:0000256" key="2">
    <source>
        <dbReference type="ARBA" id="ARBA00022679"/>
    </source>
</evidence>
<keyword evidence="2" id="KW-0808">Transferase</keyword>
<dbReference type="RefSeq" id="WP_056011945.1">
    <property type="nucleotide sequence ID" value="NZ_LLYZ01000002.1"/>
</dbReference>
<dbReference type="OrthoDB" id="396512at2"/>
<dbReference type="CDD" id="cd00761">
    <property type="entry name" value="Glyco_tranf_GTA_type"/>
    <property type="match status" value="1"/>
</dbReference>
<dbReference type="PANTHER" id="PTHR22916">
    <property type="entry name" value="GLYCOSYLTRANSFERASE"/>
    <property type="match status" value="1"/>
</dbReference>
<dbReference type="Gene3D" id="3.90.550.10">
    <property type="entry name" value="Spore Coat Polysaccharide Biosynthesis Protein SpsA, Chain A"/>
    <property type="match status" value="1"/>
</dbReference>
<accession>A0A0Q3LVA6</accession>
<dbReference type="STRING" id="452084.AR438_03535"/>
<dbReference type="SUPFAM" id="SSF53448">
    <property type="entry name" value="Nucleotide-diphospho-sugar transferases"/>
    <property type="match status" value="1"/>
</dbReference>
<sequence length="325" mass="38259">MLLISVIIPIYNTALYLEKCIESVIAQSYSDFELILINDGSTDNSGEIIEYYSKKDSRIIVIQKTNTGVSDTRNIGIRSAKGEAICFIDSDDWIDNDYLEVFIKNFQDHDTLLIQNIKRNGEVKNKYIYRSYNVYDEFDNLFTDNELLYSGGPVAKFYCKSILLDHNIFFDNNVSYGEDLIFFLDYIKHIKFIQFLNIAKYNYIHNTNSLSTNRNYSLNNYAIVHEKIMKLIDWSKSKNQKTLNYVFSVDWDIIESGIDQNLHLPNNKIKQELFCFSRSLNKKHFHFANFNRKIIYLLLKTRNIFLLKFYKNTLAILIKNRNSKA</sequence>
<dbReference type="PANTHER" id="PTHR22916:SF51">
    <property type="entry name" value="GLYCOSYLTRANSFERASE EPSH-RELATED"/>
    <property type="match status" value="1"/>
</dbReference>
<proteinExistence type="predicted"/>
<evidence type="ECO:0000313" key="4">
    <source>
        <dbReference type="EMBL" id="KQK27289.1"/>
    </source>
</evidence>
<protein>
    <recommendedName>
        <fullName evidence="3">Glycosyltransferase 2-like domain-containing protein</fullName>
    </recommendedName>
</protein>
<dbReference type="AlphaFoldDB" id="A0A0Q3LVA6"/>